<sequence>MWWLAFACVPAGAFFLYGPFQIAQDTPQSSPRPLFFIFGPMVLFFWGGAVLLTLSLVREEIIADDAGLRWRGAFGPWKSAHWEQISDFYLSGKSTRFSRVQTSPSMTRPTVETPHGKLKIERSFTNLNEMMSFIASRAVNTPAREWEIFEFRASQNFSQQFAYWTKTQKWQMPSVTFLLVFALIAQIGRSIPIFSNTLACSCSICGIFWNDRNSFSYCALSFVARAQFRCSISQ</sequence>
<dbReference type="AlphaFoldDB" id="A0A2S8SRD6"/>
<dbReference type="EMBL" id="NIGF01000012">
    <property type="protein sequence ID" value="PQV63371.1"/>
    <property type="molecule type" value="Genomic_DNA"/>
</dbReference>
<evidence type="ECO:0000313" key="2">
    <source>
        <dbReference type="EMBL" id="PQV63371.1"/>
    </source>
</evidence>
<dbReference type="Proteomes" id="UP000237684">
    <property type="component" value="Unassembled WGS sequence"/>
</dbReference>
<gene>
    <name evidence="2" type="ORF">B1R32_11226</name>
</gene>
<protein>
    <submittedName>
        <fullName evidence="2">Uncharacterized protein</fullName>
    </submittedName>
</protein>
<keyword evidence="1" id="KW-1133">Transmembrane helix</keyword>
<name>A0A2S8SRD6_9BACT</name>
<dbReference type="InParanoid" id="A0A2S8SRD6"/>
<evidence type="ECO:0000313" key="3">
    <source>
        <dbReference type="Proteomes" id="UP000237684"/>
    </source>
</evidence>
<organism evidence="2 3">
    <name type="scientific">Abditibacterium utsteinense</name>
    <dbReference type="NCBI Taxonomy" id="1960156"/>
    <lineage>
        <taxon>Bacteria</taxon>
        <taxon>Pseudomonadati</taxon>
        <taxon>Abditibacteriota</taxon>
        <taxon>Abditibacteriia</taxon>
        <taxon>Abditibacteriales</taxon>
        <taxon>Abditibacteriaceae</taxon>
        <taxon>Abditibacterium</taxon>
    </lineage>
</organism>
<accession>A0A2S8SRD6</accession>
<proteinExistence type="predicted"/>
<keyword evidence="1" id="KW-0472">Membrane</keyword>
<feature type="transmembrane region" description="Helical" evidence="1">
    <location>
        <begin position="34"/>
        <end position="57"/>
    </location>
</feature>
<keyword evidence="1" id="KW-0812">Transmembrane</keyword>
<reference evidence="2 3" key="1">
    <citation type="journal article" date="2018" name="Syst. Appl. Microbiol.">
        <title>Abditibacterium utsteinense sp. nov., the first cultivated member of candidate phylum FBP, isolated from ice-free Antarctic soil samples.</title>
        <authorList>
            <person name="Tahon G."/>
            <person name="Tytgat B."/>
            <person name="Lebbe L."/>
            <person name="Carlier A."/>
            <person name="Willems A."/>
        </authorList>
    </citation>
    <scope>NUCLEOTIDE SEQUENCE [LARGE SCALE GENOMIC DNA]</scope>
    <source>
        <strain evidence="2 3">LMG 29911</strain>
    </source>
</reference>
<keyword evidence="3" id="KW-1185">Reference proteome</keyword>
<comment type="caution">
    <text evidence="2">The sequence shown here is derived from an EMBL/GenBank/DDBJ whole genome shotgun (WGS) entry which is preliminary data.</text>
</comment>
<evidence type="ECO:0000256" key="1">
    <source>
        <dbReference type="SAM" id="Phobius"/>
    </source>
</evidence>